<dbReference type="EMBL" id="SOBH01000003">
    <property type="protein sequence ID" value="TDT73960.1"/>
    <property type="molecule type" value="Genomic_DNA"/>
</dbReference>
<sequence length="174" mass="20236">MLYFMIGVAVLFWAVVVWVLKRTPRAPENHILIDGSNVMFWDDHTPRIETVQDAVCLLVERGYTPNVMFDANAGYLVSERYQHDHNFAQMLGMPENQVIVVGKGVPADPFLLKAARQLDARIVTNDLFRDWAKDFPEVRNRGHLIHGGYHKGKLWLDFDGSRQRAQKHRRRKKR</sequence>
<protein>
    <submittedName>
        <fullName evidence="2">Zc3h12a-like ribonuclease protein</fullName>
    </submittedName>
</protein>
<organism evidence="2 3">
    <name type="scientific">Litoreibacter halocynthiae</name>
    <dbReference type="NCBI Taxonomy" id="1242689"/>
    <lineage>
        <taxon>Bacteria</taxon>
        <taxon>Pseudomonadati</taxon>
        <taxon>Pseudomonadota</taxon>
        <taxon>Alphaproteobacteria</taxon>
        <taxon>Rhodobacterales</taxon>
        <taxon>Roseobacteraceae</taxon>
        <taxon>Litoreibacter</taxon>
    </lineage>
</organism>
<dbReference type="AlphaFoldDB" id="A0A4R7LIT9"/>
<dbReference type="InterPro" id="IPR021869">
    <property type="entry name" value="RNase_Zc3h12_NYN"/>
</dbReference>
<dbReference type="Proteomes" id="UP000294563">
    <property type="component" value="Unassembled WGS sequence"/>
</dbReference>
<dbReference type="Pfam" id="PF11977">
    <property type="entry name" value="RNase_Zc3h12a"/>
    <property type="match status" value="1"/>
</dbReference>
<comment type="caution">
    <text evidence="2">The sequence shown here is derived from an EMBL/GenBank/DDBJ whole genome shotgun (WGS) entry which is preliminary data.</text>
</comment>
<evidence type="ECO:0000259" key="1">
    <source>
        <dbReference type="Pfam" id="PF11977"/>
    </source>
</evidence>
<accession>A0A4R7LIT9</accession>
<name>A0A4R7LIT9_9RHOB</name>
<evidence type="ECO:0000313" key="2">
    <source>
        <dbReference type="EMBL" id="TDT73960.1"/>
    </source>
</evidence>
<evidence type="ECO:0000313" key="3">
    <source>
        <dbReference type="Proteomes" id="UP000294563"/>
    </source>
</evidence>
<feature type="domain" description="RNase NYN" evidence="1">
    <location>
        <begin position="29"/>
        <end position="162"/>
    </location>
</feature>
<proteinExistence type="predicted"/>
<reference evidence="2 3" key="1">
    <citation type="submission" date="2019-03" db="EMBL/GenBank/DDBJ databases">
        <title>Genomic Encyclopedia of Archaeal and Bacterial Type Strains, Phase II (KMG-II): from individual species to whole genera.</title>
        <authorList>
            <person name="Goeker M."/>
        </authorList>
    </citation>
    <scope>NUCLEOTIDE SEQUENCE [LARGE SCALE GENOMIC DNA]</scope>
    <source>
        <strain evidence="2 3">DSM 29467</strain>
    </source>
</reference>
<keyword evidence="3" id="KW-1185">Reference proteome</keyword>
<gene>
    <name evidence="2" type="ORF">BDE40_2739</name>
</gene>
<dbReference type="Gene3D" id="3.40.50.11980">
    <property type="match status" value="1"/>
</dbReference>